<comment type="caution">
    <text evidence="1">The sequence shown here is derived from an EMBL/GenBank/DDBJ whole genome shotgun (WGS) entry which is preliminary data.</text>
</comment>
<gene>
    <name evidence="1" type="ORF">DHETER_LOCUS9813</name>
</gene>
<reference evidence="1" key="1">
    <citation type="submission" date="2021-06" db="EMBL/GenBank/DDBJ databases">
        <authorList>
            <person name="Kallberg Y."/>
            <person name="Tangrot J."/>
            <person name="Rosling A."/>
        </authorList>
    </citation>
    <scope>NUCLEOTIDE SEQUENCE</scope>
    <source>
        <strain evidence="1">IL203A</strain>
    </source>
</reference>
<feature type="non-terminal residue" evidence="1">
    <location>
        <position position="1"/>
    </location>
</feature>
<dbReference type="EMBL" id="CAJVPU010017904">
    <property type="protein sequence ID" value="CAG8662431.1"/>
    <property type="molecule type" value="Genomic_DNA"/>
</dbReference>
<accession>A0ACA9NKZ7</accession>
<sequence length="99" mass="11271">GASVIRGNLNGVATRMIQINPYIFTTHCIAYKLALACEAAEKQVQTLSKYQEVLNMPILKIKKIFDICWLSFYEAINNFCLSIEPLLDTFLHTMIESKN</sequence>
<organism evidence="1 2">
    <name type="scientific">Dentiscutata heterogama</name>
    <dbReference type="NCBI Taxonomy" id="1316150"/>
    <lineage>
        <taxon>Eukaryota</taxon>
        <taxon>Fungi</taxon>
        <taxon>Fungi incertae sedis</taxon>
        <taxon>Mucoromycota</taxon>
        <taxon>Glomeromycotina</taxon>
        <taxon>Glomeromycetes</taxon>
        <taxon>Diversisporales</taxon>
        <taxon>Gigasporaceae</taxon>
        <taxon>Dentiscutata</taxon>
    </lineage>
</organism>
<name>A0ACA9NKZ7_9GLOM</name>
<protein>
    <submittedName>
        <fullName evidence="1">5094_t:CDS:1</fullName>
    </submittedName>
</protein>
<evidence type="ECO:0000313" key="1">
    <source>
        <dbReference type="EMBL" id="CAG8662431.1"/>
    </source>
</evidence>
<proteinExistence type="predicted"/>
<keyword evidence="2" id="KW-1185">Reference proteome</keyword>
<evidence type="ECO:0000313" key="2">
    <source>
        <dbReference type="Proteomes" id="UP000789702"/>
    </source>
</evidence>
<dbReference type="Proteomes" id="UP000789702">
    <property type="component" value="Unassembled WGS sequence"/>
</dbReference>